<protein>
    <recommendedName>
        <fullName evidence="5">Cytochrome C oxidase assembly protein</fullName>
    </recommendedName>
</protein>
<evidence type="ECO:0000313" key="3">
    <source>
        <dbReference type="EMBL" id="AUM75467.1"/>
    </source>
</evidence>
<gene>
    <name evidence="3" type="ORF">CYR75_01695</name>
</gene>
<feature type="transmembrane region" description="Helical" evidence="2">
    <location>
        <begin position="18"/>
        <end position="37"/>
    </location>
</feature>
<evidence type="ECO:0008006" key="5">
    <source>
        <dbReference type="Google" id="ProtNLM"/>
    </source>
</evidence>
<keyword evidence="2" id="KW-0472">Membrane</keyword>
<keyword evidence="4" id="KW-1185">Reference proteome</keyword>
<name>A0A2K9MIL5_9RHOB</name>
<dbReference type="KEGG" id="paru:CYR75_01695"/>
<keyword evidence="2" id="KW-1133">Transmembrane helix</keyword>
<evidence type="ECO:0000256" key="1">
    <source>
        <dbReference type="SAM" id="MobiDB-lite"/>
    </source>
</evidence>
<dbReference type="OrthoDB" id="7871759at2"/>
<dbReference type="Proteomes" id="UP000234882">
    <property type="component" value="Chromosome"/>
</dbReference>
<feature type="region of interest" description="Disordered" evidence="1">
    <location>
        <begin position="65"/>
        <end position="90"/>
    </location>
</feature>
<organism evidence="3 4">
    <name type="scientific">Paracoccus jeotgali</name>
    <dbReference type="NCBI Taxonomy" id="2065379"/>
    <lineage>
        <taxon>Bacteria</taxon>
        <taxon>Pseudomonadati</taxon>
        <taxon>Pseudomonadota</taxon>
        <taxon>Alphaproteobacteria</taxon>
        <taxon>Rhodobacterales</taxon>
        <taxon>Paracoccaceae</taxon>
        <taxon>Paracoccus</taxon>
    </lineage>
</organism>
<reference evidence="4" key="1">
    <citation type="submission" date="2017-12" db="EMBL/GenBank/DDBJ databases">
        <title>Genomic analysis of Paracoccus sp. CBA4604.</title>
        <authorList>
            <person name="Roh S.W."/>
            <person name="Kim J.Y."/>
            <person name="Kim J.S."/>
        </authorList>
    </citation>
    <scope>NUCLEOTIDE SEQUENCE [LARGE SCALE GENOMIC DNA]</scope>
    <source>
        <strain evidence="4">CBA4604</strain>
    </source>
</reference>
<evidence type="ECO:0000313" key="4">
    <source>
        <dbReference type="Proteomes" id="UP000234882"/>
    </source>
</evidence>
<proteinExistence type="predicted"/>
<evidence type="ECO:0000256" key="2">
    <source>
        <dbReference type="SAM" id="Phobius"/>
    </source>
</evidence>
<dbReference type="AlphaFoldDB" id="A0A2K9MIL5"/>
<dbReference type="EMBL" id="CP025583">
    <property type="protein sequence ID" value="AUM75467.1"/>
    <property type="molecule type" value="Genomic_DNA"/>
</dbReference>
<accession>A0A2K9MIL5</accession>
<keyword evidence="2" id="KW-0812">Transmembrane</keyword>
<sequence>MALRTEHELHSRRRSRNVGLLVVLLCFAALIFGLSVVKVSNGNADALKGYDHQVRPALLPRDEGVRIAPSDSPVAAPGTPAAEQGARTTP</sequence>